<protein>
    <submittedName>
        <fullName evidence="1">Uncharacterized protein</fullName>
    </submittedName>
</protein>
<accession>A0A5E8CMK0</accession>
<sequence length="61" mass="6755">MDCCFHCCQVMCTTTTSSDGGVSTTTTTCSWSFCFDFVKSGYPLKNNSSFKEKSIIFSQPK</sequence>
<dbReference type="EMBL" id="CABVLZ010000008">
    <property type="protein sequence ID" value="VVU95700.1"/>
    <property type="molecule type" value="Genomic_DNA"/>
</dbReference>
<name>A0A5E8CMK0_9ZZZZ</name>
<proteinExistence type="predicted"/>
<dbReference type="AlphaFoldDB" id="A0A5E8CMK0"/>
<reference evidence="1" key="1">
    <citation type="submission" date="2019-09" db="EMBL/GenBank/DDBJ databases">
        <authorList>
            <person name="Needham M D."/>
        </authorList>
    </citation>
    <scope>NUCLEOTIDE SEQUENCE</scope>
</reference>
<gene>
    <name evidence="1" type="ORF">CPAV1605_1455</name>
</gene>
<evidence type="ECO:0000313" key="1">
    <source>
        <dbReference type="EMBL" id="VVU95700.1"/>
    </source>
</evidence>
<organism evidence="1">
    <name type="scientific">seawater metagenome</name>
    <dbReference type="NCBI Taxonomy" id="1561972"/>
    <lineage>
        <taxon>unclassified sequences</taxon>
        <taxon>metagenomes</taxon>
        <taxon>ecological metagenomes</taxon>
    </lineage>
</organism>